<evidence type="ECO:0000313" key="3">
    <source>
        <dbReference type="EMBL" id="KAH7311498.1"/>
    </source>
</evidence>
<dbReference type="Pfam" id="PF13091">
    <property type="entry name" value="PLDc_2"/>
    <property type="match status" value="1"/>
</dbReference>
<feature type="domain" description="PLD phosphodiesterase" evidence="2">
    <location>
        <begin position="201"/>
        <end position="228"/>
    </location>
</feature>
<dbReference type="Proteomes" id="UP000813444">
    <property type="component" value="Unassembled WGS sequence"/>
</dbReference>
<dbReference type="GO" id="GO:0032049">
    <property type="term" value="P:cardiolipin biosynthetic process"/>
    <property type="evidence" value="ECO:0007669"/>
    <property type="project" value="UniProtKB-ARBA"/>
</dbReference>
<sequence>MLNQDKLTSASRHFVIANPNFNPRCIDNVFVSAMAPTGEFPESFTRPWKQLLRAHRDEQIDDFPNSHVTDVDALITTSVPKTLYVGTGLSIFERAILPAILGAQSSVHLVTCYWADSPTLDALGQTLVQLAKSRAAAPQKPPLRLTFGFSSRGLFQKLFHTSSRHGHVYPPSQWPSIGLPDEETMRQAGIEMTVKTLFFTPVSVMHPKYLIVDGSRAWVPSCNISWERWFEGCIELEGDIVTQLKAFHRDVWKADIDLGANEVIQPSPSPRSASTNPNSATQSLCFPPHEPPMTPLNTAILTLIENAQHQITLITPNVTSWPVIEALLQAVKRGVDVQIRTSKGMMLIEQLVTAGTTTSWCLNAFIKRYKQLVEQVRSQDIEARGSPCGTLEILYYTPLEERQGEEDEPVVSHFKMTMVDHEYLVLGSGNMDRASWWTSQEIGVLFHVPNFEGHRLWEPVLDKRTEVLFRSWG</sequence>
<reference evidence="3" key="1">
    <citation type="journal article" date="2021" name="Nat. Commun.">
        <title>Genetic determinants of endophytism in the Arabidopsis root mycobiome.</title>
        <authorList>
            <person name="Mesny F."/>
            <person name="Miyauchi S."/>
            <person name="Thiergart T."/>
            <person name="Pickel B."/>
            <person name="Atanasova L."/>
            <person name="Karlsson M."/>
            <person name="Huettel B."/>
            <person name="Barry K.W."/>
            <person name="Haridas S."/>
            <person name="Chen C."/>
            <person name="Bauer D."/>
            <person name="Andreopoulos W."/>
            <person name="Pangilinan J."/>
            <person name="LaButti K."/>
            <person name="Riley R."/>
            <person name="Lipzen A."/>
            <person name="Clum A."/>
            <person name="Drula E."/>
            <person name="Henrissat B."/>
            <person name="Kohler A."/>
            <person name="Grigoriev I.V."/>
            <person name="Martin F.M."/>
            <person name="Hacquard S."/>
        </authorList>
    </citation>
    <scope>NUCLEOTIDE SEQUENCE</scope>
    <source>
        <strain evidence="3">MPI-CAGE-CH-0235</strain>
    </source>
</reference>
<evidence type="ECO:0000313" key="4">
    <source>
        <dbReference type="Proteomes" id="UP000813444"/>
    </source>
</evidence>
<evidence type="ECO:0000256" key="1">
    <source>
        <dbReference type="SAM" id="MobiDB-lite"/>
    </source>
</evidence>
<proteinExistence type="predicted"/>
<dbReference type="AlphaFoldDB" id="A0A8K0WMV8"/>
<dbReference type="PANTHER" id="PTHR21248">
    <property type="entry name" value="CARDIOLIPIN SYNTHASE"/>
    <property type="match status" value="1"/>
</dbReference>
<organism evidence="3 4">
    <name type="scientific">Stachybotrys elegans</name>
    <dbReference type="NCBI Taxonomy" id="80388"/>
    <lineage>
        <taxon>Eukaryota</taxon>
        <taxon>Fungi</taxon>
        <taxon>Dikarya</taxon>
        <taxon>Ascomycota</taxon>
        <taxon>Pezizomycotina</taxon>
        <taxon>Sordariomycetes</taxon>
        <taxon>Hypocreomycetidae</taxon>
        <taxon>Hypocreales</taxon>
        <taxon>Stachybotryaceae</taxon>
        <taxon>Stachybotrys</taxon>
    </lineage>
</organism>
<feature type="region of interest" description="Disordered" evidence="1">
    <location>
        <begin position="263"/>
        <end position="282"/>
    </location>
</feature>
<dbReference type="InterPro" id="IPR025202">
    <property type="entry name" value="PLD-like_dom"/>
</dbReference>
<dbReference type="EMBL" id="JAGPNK010000011">
    <property type="protein sequence ID" value="KAH7311498.1"/>
    <property type="molecule type" value="Genomic_DNA"/>
</dbReference>
<gene>
    <name evidence="3" type="ORF">B0I35DRAFT_438188</name>
</gene>
<feature type="compositionally biased region" description="Polar residues" evidence="1">
    <location>
        <begin position="264"/>
        <end position="282"/>
    </location>
</feature>
<dbReference type="InterPro" id="IPR001736">
    <property type="entry name" value="PLipase_D/transphosphatidylase"/>
</dbReference>
<dbReference type="PANTHER" id="PTHR21248:SF11">
    <property type="entry name" value="PLD PHOSPHODIESTERASE DOMAIN-CONTAINING PROTEIN"/>
    <property type="match status" value="1"/>
</dbReference>
<feature type="domain" description="PLD phosphodiesterase" evidence="2">
    <location>
        <begin position="408"/>
        <end position="435"/>
    </location>
</feature>
<evidence type="ECO:0000259" key="2">
    <source>
        <dbReference type="PROSITE" id="PS50035"/>
    </source>
</evidence>
<dbReference type="Gene3D" id="3.30.870.10">
    <property type="entry name" value="Endonuclease Chain A"/>
    <property type="match status" value="2"/>
</dbReference>
<accession>A0A8K0WMV8</accession>
<dbReference type="PROSITE" id="PS50035">
    <property type="entry name" value="PLD"/>
    <property type="match status" value="2"/>
</dbReference>
<dbReference type="SUPFAM" id="SSF56024">
    <property type="entry name" value="Phospholipase D/nuclease"/>
    <property type="match status" value="2"/>
</dbReference>
<dbReference type="GO" id="GO:0030572">
    <property type="term" value="F:phosphatidyltransferase activity"/>
    <property type="evidence" value="ECO:0007669"/>
    <property type="project" value="UniProtKB-ARBA"/>
</dbReference>
<keyword evidence="4" id="KW-1185">Reference proteome</keyword>
<dbReference type="OrthoDB" id="2958217at2759"/>
<dbReference type="CDD" id="cd00138">
    <property type="entry name" value="PLDc_SF"/>
    <property type="match status" value="1"/>
</dbReference>
<name>A0A8K0WMV8_9HYPO</name>
<comment type="caution">
    <text evidence="3">The sequence shown here is derived from an EMBL/GenBank/DDBJ whole genome shotgun (WGS) entry which is preliminary data.</text>
</comment>
<protein>
    <recommendedName>
        <fullName evidence="2">PLD phosphodiesterase domain-containing protein</fullName>
    </recommendedName>
</protein>